<evidence type="ECO:0008006" key="3">
    <source>
        <dbReference type="Google" id="ProtNLM"/>
    </source>
</evidence>
<sequence length="38" mass="4281">METLLHPDGIGTCAKLGSHLTLWNCYEELNYICEKNAV</sequence>
<evidence type="ECO:0000313" key="1">
    <source>
        <dbReference type="EMBL" id="PIO16036.1"/>
    </source>
</evidence>
<organism evidence="1 2">
    <name type="scientific">Aquarana catesbeiana</name>
    <name type="common">American bullfrog</name>
    <name type="synonym">Rana catesbeiana</name>
    <dbReference type="NCBI Taxonomy" id="8400"/>
    <lineage>
        <taxon>Eukaryota</taxon>
        <taxon>Metazoa</taxon>
        <taxon>Chordata</taxon>
        <taxon>Craniata</taxon>
        <taxon>Vertebrata</taxon>
        <taxon>Euteleostomi</taxon>
        <taxon>Amphibia</taxon>
        <taxon>Batrachia</taxon>
        <taxon>Anura</taxon>
        <taxon>Neobatrachia</taxon>
        <taxon>Ranoidea</taxon>
        <taxon>Ranidae</taxon>
        <taxon>Aquarana</taxon>
    </lineage>
</organism>
<accession>A0A2G9QKE7</accession>
<name>A0A2G9QKE7_AQUCT</name>
<keyword evidence="2" id="KW-1185">Reference proteome</keyword>
<protein>
    <recommendedName>
        <fullName evidence="3">C-type lectin domain-containing protein</fullName>
    </recommendedName>
</protein>
<dbReference type="EMBL" id="KV960174">
    <property type="protein sequence ID" value="PIO16036.1"/>
    <property type="molecule type" value="Genomic_DNA"/>
</dbReference>
<dbReference type="AlphaFoldDB" id="A0A2G9QKE7"/>
<dbReference type="Proteomes" id="UP000228934">
    <property type="component" value="Unassembled WGS sequence"/>
</dbReference>
<proteinExistence type="predicted"/>
<reference evidence="2" key="1">
    <citation type="journal article" date="2017" name="Nat. Commun.">
        <title>The North American bullfrog draft genome provides insight into hormonal regulation of long noncoding RNA.</title>
        <authorList>
            <person name="Hammond S.A."/>
            <person name="Warren R.L."/>
            <person name="Vandervalk B.P."/>
            <person name="Kucuk E."/>
            <person name="Khan H."/>
            <person name="Gibb E.A."/>
            <person name="Pandoh P."/>
            <person name="Kirk H."/>
            <person name="Zhao Y."/>
            <person name="Jones M."/>
            <person name="Mungall A.J."/>
            <person name="Coope R."/>
            <person name="Pleasance S."/>
            <person name="Moore R.A."/>
            <person name="Holt R.A."/>
            <person name="Round J.M."/>
            <person name="Ohora S."/>
            <person name="Walle B.V."/>
            <person name="Veldhoen N."/>
            <person name="Helbing C.C."/>
            <person name="Birol I."/>
        </authorList>
    </citation>
    <scope>NUCLEOTIDE SEQUENCE [LARGE SCALE GENOMIC DNA]</scope>
</reference>
<evidence type="ECO:0000313" key="2">
    <source>
        <dbReference type="Proteomes" id="UP000228934"/>
    </source>
</evidence>
<gene>
    <name evidence="1" type="ORF">AB205_0210720</name>
</gene>